<dbReference type="GeneID" id="20526687"/>
<name>A0A058ZAQ0_FONAL</name>
<accession>A0A058ZAQ0</accession>
<dbReference type="CDD" id="cd02961">
    <property type="entry name" value="PDI_a_family"/>
    <property type="match status" value="1"/>
</dbReference>
<proteinExistence type="predicted"/>
<feature type="region of interest" description="Disordered" evidence="1">
    <location>
        <begin position="672"/>
        <end position="691"/>
    </location>
</feature>
<evidence type="ECO:0000256" key="1">
    <source>
        <dbReference type="SAM" id="MobiDB-lite"/>
    </source>
</evidence>
<evidence type="ECO:0008006" key="5">
    <source>
        <dbReference type="Google" id="ProtNLM"/>
    </source>
</evidence>
<dbReference type="EMBL" id="KB932203">
    <property type="protein sequence ID" value="KCV71016.1"/>
    <property type="molecule type" value="Genomic_DNA"/>
</dbReference>
<gene>
    <name evidence="3" type="ORF">H696_01962</name>
</gene>
<evidence type="ECO:0000313" key="3">
    <source>
        <dbReference type="EMBL" id="KCV71016.1"/>
    </source>
</evidence>
<protein>
    <recommendedName>
        <fullName evidence="5">Thioredoxin domain-containing protein</fullName>
    </recommendedName>
</protein>
<dbReference type="AlphaFoldDB" id="A0A058ZAQ0"/>
<keyword evidence="2" id="KW-0732">Signal</keyword>
<keyword evidence="4" id="KW-1185">Reference proteome</keyword>
<reference evidence="3" key="1">
    <citation type="submission" date="2013-04" db="EMBL/GenBank/DDBJ databases">
        <title>The Genome Sequence of Fonticula alba ATCC 38817.</title>
        <authorList>
            <consortium name="The Broad Institute Genomics Platform"/>
            <person name="Russ C."/>
            <person name="Cuomo C."/>
            <person name="Burger G."/>
            <person name="Gray M.W."/>
            <person name="Holland P.W.H."/>
            <person name="King N."/>
            <person name="Lang F.B.F."/>
            <person name="Roger A.J."/>
            <person name="Ruiz-Trillo I."/>
            <person name="Brown M."/>
            <person name="Walker B."/>
            <person name="Young S."/>
            <person name="Zeng Q."/>
            <person name="Gargeya S."/>
            <person name="Fitzgerald M."/>
            <person name="Haas B."/>
            <person name="Abouelleil A."/>
            <person name="Allen A.W."/>
            <person name="Alvarado L."/>
            <person name="Arachchi H.M."/>
            <person name="Berlin A.M."/>
            <person name="Chapman S.B."/>
            <person name="Gainer-Dewar J."/>
            <person name="Goldberg J."/>
            <person name="Griggs A."/>
            <person name="Gujja S."/>
            <person name="Hansen M."/>
            <person name="Howarth C."/>
            <person name="Imamovic A."/>
            <person name="Ireland A."/>
            <person name="Larimer J."/>
            <person name="McCowan C."/>
            <person name="Murphy C."/>
            <person name="Pearson M."/>
            <person name="Poon T.W."/>
            <person name="Priest M."/>
            <person name="Roberts A."/>
            <person name="Saif S."/>
            <person name="Shea T."/>
            <person name="Sisk P."/>
            <person name="Sykes S."/>
            <person name="Wortman J."/>
            <person name="Nusbaum C."/>
            <person name="Birren B."/>
        </authorList>
    </citation>
    <scope>NUCLEOTIDE SEQUENCE [LARGE SCALE GENOMIC DNA]</scope>
    <source>
        <strain evidence="3">ATCC 38817</strain>
    </source>
</reference>
<evidence type="ECO:0000313" key="4">
    <source>
        <dbReference type="Proteomes" id="UP000030693"/>
    </source>
</evidence>
<feature type="chain" id="PRO_5001566255" description="Thioredoxin domain-containing protein" evidence="2">
    <location>
        <begin position="24"/>
        <end position="742"/>
    </location>
</feature>
<dbReference type="Proteomes" id="UP000030693">
    <property type="component" value="Unassembled WGS sequence"/>
</dbReference>
<evidence type="ECO:0000256" key="2">
    <source>
        <dbReference type="SAM" id="SignalP"/>
    </source>
</evidence>
<feature type="signal peptide" evidence="2">
    <location>
        <begin position="1"/>
        <end position="23"/>
    </location>
</feature>
<organism evidence="3">
    <name type="scientific">Fonticula alba</name>
    <name type="common">Slime mold</name>
    <dbReference type="NCBI Taxonomy" id="691883"/>
    <lineage>
        <taxon>Eukaryota</taxon>
        <taxon>Rotosphaerida</taxon>
        <taxon>Fonticulaceae</taxon>
        <taxon>Fonticula</taxon>
    </lineage>
</organism>
<dbReference type="RefSeq" id="XP_009494139.1">
    <property type="nucleotide sequence ID" value="XM_009495864.1"/>
</dbReference>
<sequence>MRHSQAHSLLLLVLALLAATCAAAGASASASATTSAGAPAEEPQFKLSQEFLDTFAMPEDNEAITKRRNKYFMDHSTLIESRAAFDDLVGASTAKLTAVSFYSGNCVACNHVHATLGAIAEHQAAQPATAGRIPIHRVFCPVHESQSAELTALCGEFRNRARNDNPDLVLFGPGGMHLGSVNETATAELISAHVAQTTVAPDQDNPADVAFSAAAPTVASFSANDLLRYLRYAAAAQGSSSGAAIAQAALADPAARRLLAGAGAALVQTEEELNRELRAFPVVVIIGAEDLDALEAVWPQTPATLRRFAERARVLVVLAEPDGGALVKRAFRGTKIGLHGLDSSDPPQVLLVSDYGKDRLLHDSLSGPTETSILKSIDLLGVTPFAELNSHRSVEQFFSMGVPTVLVLHSSTAEGATLAEHRRVLTGTRDALRSALFPDSRLRYTFASVDVGPRPGLAAMYGVDAGCRQVDPAGRLCGVVIEDTPNLKRYRCDFPPVAAADGADPKKGSTEGGPRFLADFAQTVKTCLQQFEKGQLTPYQFSETISPDQDGRVFNSLKLTADNFADIVNAPERDRDLVVIFYAQYDSMSLAMLPLFGRMSLAYAKAFDEELRSPDTIEGAPIPLFGRFNVELNALPNDLVISSTPSIVLFPAPAAGEASTASPIWIHPPVGSDGKPAEAASAPGTGHDDNDEPFHMELIRRLRKVSPGAAKLADADLLDTMPKAEMAAKGGASAVKKSEADL</sequence>